<feature type="region of interest" description="Disordered" evidence="1">
    <location>
        <begin position="1"/>
        <end position="36"/>
    </location>
</feature>
<keyword evidence="3" id="KW-1185">Reference proteome</keyword>
<gene>
    <name evidence="2" type="ORF">L596_008551</name>
</gene>
<evidence type="ECO:0000313" key="2">
    <source>
        <dbReference type="EMBL" id="TKR94239.1"/>
    </source>
</evidence>
<reference evidence="2 3" key="2">
    <citation type="journal article" date="2019" name="G3 (Bethesda)">
        <title>Hybrid Assembly of the Genome of the Entomopathogenic Nematode Steinernema carpocapsae Identifies the X-Chromosome.</title>
        <authorList>
            <person name="Serra L."/>
            <person name="Macchietto M."/>
            <person name="Macias-Munoz A."/>
            <person name="McGill C.J."/>
            <person name="Rodriguez I.M."/>
            <person name="Rodriguez B."/>
            <person name="Murad R."/>
            <person name="Mortazavi A."/>
        </authorList>
    </citation>
    <scope>NUCLEOTIDE SEQUENCE [LARGE SCALE GENOMIC DNA]</scope>
    <source>
        <strain evidence="2 3">ALL</strain>
    </source>
</reference>
<dbReference type="Proteomes" id="UP000298663">
    <property type="component" value="Unassembled WGS sequence"/>
</dbReference>
<dbReference type="AlphaFoldDB" id="A0A4U5PCU3"/>
<sequence length="84" mass="9544">MTNPLRSEPRGSRVSKRAPKVSKNGRLSTRQQRTHKVRVEPKMVEIDAFGSSNTEETRATNHLAIDQFEAEKKESFGGKRVFES</sequence>
<organism evidence="2 3">
    <name type="scientific">Steinernema carpocapsae</name>
    <name type="common">Entomopathogenic nematode</name>
    <dbReference type="NCBI Taxonomy" id="34508"/>
    <lineage>
        <taxon>Eukaryota</taxon>
        <taxon>Metazoa</taxon>
        <taxon>Ecdysozoa</taxon>
        <taxon>Nematoda</taxon>
        <taxon>Chromadorea</taxon>
        <taxon>Rhabditida</taxon>
        <taxon>Tylenchina</taxon>
        <taxon>Panagrolaimomorpha</taxon>
        <taxon>Strongyloidoidea</taxon>
        <taxon>Steinernematidae</taxon>
        <taxon>Steinernema</taxon>
    </lineage>
</organism>
<reference evidence="2 3" key="1">
    <citation type="journal article" date="2015" name="Genome Biol.">
        <title>Comparative genomics of Steinernema reveals deeply conserved gene regulatory networks.</title>
        <authorList>
            <person name="Dillman A.R."/>
            <person name="Macchietto M."/>
            <person name="Porter C.F."/>
            <person name="Rogers A."/>
            <person name="Williams B."/>
            <person name="Antoshechkin I."/>
            <person name="Lee M.M."/>
            <person name="Goodwin Z."/>
            <person name="Lu X."/>
            <person name="Lewis E.E."/>
            <person name="Goodrich-Blair H."/>
            <person name="Stock S.P."/>
            <person name="Adams B.J."/>
            <person name="Sternberg P.W."/>
            <person name="Mortazavi A."/>
        </authorList>
    </citation>
    <scope>NUCLEOTIDE SEQUENCE [LARGE SCALE GENOMIC DNA]</scope>
    <source>
        <strain evidence="2 3">ALL</strain>
    </source>
</reference>
<proteinExistence type="predicted"/>
<evidence type="ECO:0000313" key="3">
    <source>
        <dbReference type="Proteomes" id="UP000298663"/>
    </source>
</evidence>
<accession>A0A4U5PCU3</accession>
<dbReference type="EMBL" id="AZBU02000002">
    <property type="protein sequence ID" value="TKR94239.1"/>
    <property type="molecule type" value="Genomic_DNA"/>
</dbReference>
<name>A0A4U5PCU3_STECR</name>
<protein>
    <submittedName>
        <fullName evidence="2">Uncharacterized protein</fullName>
    </submittedName>
</protein>
<evidence type="ECO:0000256" key="1">
    <source>
        <dbReference type="SAM" id="MobiDB-lite"/>
    </source>
</evidence>
<comment type="caution">
    <text evidence="2">The sequence shown here is derived from an EMBL/GenBank/DDBJ whole genome shotgun (WGS) entry which is preliminary data.</text>
</comment>